<organism evidence="1 2">
    <name type="scientific">Steinernema carpocapsae</name>
    <name type="common">Entomopathogenic nematode</name>
    <dbReference type="NCBI Taxonomy" id="34508"/>
    <lineage>
        <taxon>Eukaryota</taxon>
        <taxon>Metazoa</taxon>
        <taxon>Ecdysozoa</taxon>
        <taxon>Nematoda</taxon>
        <taxon>Chromadorea</taxon>
        <taxon>Rhabditida</taxon>
        <taxon>Tylenchina</taxon>
        <taxon>Panagrolaimomorpha</taxon>
        <taxon>Strongyloidoidea</taxon>
        <taxon>Steinernematidae</taxon>
        <taxon>Steinernema</taxon>
    </lineage>
</organism>
<gene>
    <name evidence="1" type="ORF">L596_018491</name>
</gene>
<comment type="caution">
    <text evidence="1">The sequence shown here is derived from an EMBL/GenBank/DDBJ whole genome shotgun (WGS) entry which is preliminary data.</text>
</comment>
<dbReference type="AlphaFoldDB" id="A0A4U5N525"/>
<sequence>MSDDGLHFVALSLGGGVLSDALLQVLEGLLVFSGSRDIRLVGEIEDLPNAQQFQGAALVRSKAADLSHELANDLRFLRDLALAARLALLAHILGGAESLFKPDGESFDGLSHCTWKTKKRQ</sequence>
<proteinExistence type="predicted"/>
<accession>A0A4U5N525</accession>
<name>A0A4U5N525_STECR</name>
<evidence type="ECO:0000313" key="2">
    <source>
        <dbReference type="Proteomes" id="UP000298663"/>
    </source>
</evidence>
<evidence type="ECO:0000313" key="1">
    <source>
        <dbReference type="EMBL" id="TKR77538.1"/>
    </source>
</evidence>
<dbReference type="Proteomes" id="UP000298663">
    <property type="component" value="Unassembled WGS sequence"/>
</dbReference>
<dbReference type="EMBL" id="AZBU02000005">
    <property type="protein sequence ID" value="TKR77538.1"/>
    <property type="molecule type" value="Genomic_DNA"/>
</dbReference>
<protein>
    <submittedName>
        <fullName evidence="1">Uncharacterized protein</fullName>
    </submittedName>
</protein>
<keyword evidence="2" id="KW-1185">Reference proteome</keyword>
<reference evidence="1 2" key="2">
    <citation type="journal article" date="2019" name="G3 (Bethesda)">
        <title>Hybrid Assembly of the Genome of the Entomopathogenic Nematode Steinernema carpocapsae Identifies the X-Chromosome.</title>
        <authorList>
            <person name="Serra L."/>
            <person name="Macchietto M."/>
            <person name="Macias-Munoz A."/>
            <person name="McGill C.J."/>
            <person name="Rodriguez I.M."/>
            <person name="Rodriguez B."/>
            <person name="Murad R."/>
            <person name="Mortazavi A."/>
        </authorList>
    </citation>
    <scope>NUCLEOTIDE SEQUENCE [LARGE SCALE GENOMIC DNA]</scope>
    <source>
        <strain evidence="1 2">ALL</strain>
    </source>
</reference>
<reference evidence="1 2" key="1">
    <citation type="journal article" date="2015" name="Genome Biol.">
        <title>Comparative genomics of Steinernema reveals deeply conserved gene regulatory networks.</title>
        <authorList>
            <person name="Dillman A.R."/>
            <person name="Macchietto M."/>
            <person name="Porter C.F."/>
            <person name="Rogers A."/>
            <person name="Williams B."/>
            <person name="Antoshechkin I."/>
            <person name="Lee M.M."/>
            <person name="Goodwin Z."/>
            <person name="Lu X."/>
            <person name="Lewis E.E."/>
            <person name="Goodrich-Blair H."/>
            <person name="Stock S.P."/>
            <person name="Adams B.J."/>
            <person name="Sternberg P.W."/>
            <person name="Mortazavi A."/>
        </authorList>
    </citation>
    <scope>NUCLEOTIDE SEQUENCE [LARGE SCALE GENOMIC DNA]</scope>
    <source>
        <strain evidence="1 2">ALL</strain>
    </source>
</reference>